<sequence>MTHSMRLKFPTLNPYLNMFKDSVCVQSKRDQSVLF</sequence>
<protein>
    <submittedName>
        <fullName evidence="1">Erythromycin resistance leader peptide</fullName>
    </submittedName>
</protein>
<proteinExistence type="predicted"/>
<dbReference type="AlphaFoldDB" id="A0AAU8IF64"/>
<reference evidence="1" key="1">
    <citation type="submission" date="2024-06" db="EMBL/GenBank/DDBJ databases">
        <authorList>
            <person name="Fan A."/>
            <person name="Zhang F.Y."/>
            <person name="Zhang L."/>
        </authorList>
    </citation>
    <scope>NUCLEOTIDE SEQUENCE</scope>
    <source>
        <strain evidence="1">Y61</strain>
    </source>
</reference>
<dbReference type="InterPro" id="IPR012559">
    <property type="entry name" value="Emycin-R_leader_pep2"/>
</dbReference>
<organism evidence="1">
    <name type="scientific">Sporolactobacillus sp. Y61</name>
    <dbReference type="NCBI Taxonomy" id="3160863"/>
    <lineage>
        <taxon>Bacteria</taxon>
        <taxon>Bacillati</taxon>
        <taxon>Bacillota</taxon>
        <taxon>Bacilli</taxon>
        <taxon>Bacillales</taxon>
        <taxon>Sporolactobacillaceae</taxon>
        <taxon>Sporolactobacillus</taxon>
    </lineage>
</organism>
<accession>A0AAU8IF64</accession>
<dbReference type="Pfam" id="PF08057">
    <property type="entry name" value="Ery_res_leader2"/>
    <property type="match status" value="1"/>
</dbReference>
<dbReference type="EMBL" id="CP159510">
    <property type="protein sequence ID" value="XCJ16899.1"/>
    <property type="molecule type" value="Genomic_DNA"/>
</dbReference>
<dbReference type="RefSeq" id="WP_129930819.1">
    <property type="nucleotide sequence ID" value="NZ_CP159510.1"/>
</dbReference>
<evidence type="ECO:0000313" key="1">
    <source>
        <dbReference type="EMBL" id="XCJ16899.1"/>
    </source>
</evidence>
<gene>
    <name evidence="1" type="ORF">ABNN70_14925</name>
</gene>
<name>A0AAU8IF64_9BACL</name>
<dbReference type="GO" id="GO:0046677">
    <property type="term" value="P:response to antibiotic"/>
    <property type="evidence" value="ECO:0007669"/>
    <property type="project" value="InterPro"/>
</dbReference>